<proteinExistence type="predicted"/>
<dbReference type="AlphaFoldDB" id="K5WB99"/>
<dbReference type="EMBL" id="JH930471">
    <property type="protein sequence ID" value="EKM56259.1"/>
    <property type="molecule type" value="Genomic_DNA"/>
</dbReference>
<dbReference type="InterPro" id="IPR000210">
    <property type="entry name" value="BTB/POZ_dom"/>
</dbReference>
<dbReference type="Gene3D" id="3.30.710.10">
    <property type="entry name" value="Potassium Channel Kv1.1, Chain A"/>
    <property type="match status" value="1"/>
</dbReference>
<reference evidence="2 3" key="1">
    <citation type="journal article" date="2012" name="BMC Genomics">
        <title>Comparative genomics of the white-rot fungi, Phanerochaete carnosa and P. chrysosporium, to elucidate the genetic basis of the distinct wood types they colonize.</title>
        <authorList>
            <person name="Suzuki H."/>
            <person name="MacDonald J."/>
            <person name="Syed K."/>
            <person name="Salamov A."/>
            <person name="Hori C."/>
            <person name="Aerts A."/>
            <person name="Henrissat B."/>
            <person name="Wiebenga A."/>
            <person name="vanKuyk P.A."/>
            <person name="Barry K."/>
            <person name="Lindquist E."/>
            <person name="LaButti K."/>
            <person name="Lapidus A."/>
            <person name="Lucas S."/>
            <person name="Coutinho P."/>
            <person name="Gong Y."/>
            <person name="Samejima M."/>
            <person name="Mahadevan R."/>
            <person name="Abou-Zaid M."/>
            <person name="de Vries R.P."/>
            <person name="Igarashi K."/>
            <person name="Yadav J.S."/>
            <person name="Grigoriev I.V."/>
            <person name="Master E.R."/>
        </authorList>
    </citation>
    <scope>NUCLEOTIDE SEQUENCE [LARGE SCALE GENOMIC DNA]</scope>
    <source>
        <strain evidence="2 3">HHB-10118-sp</strain>
    </source>
</reference>
<dbReference type="OrthoDB" id="2747634at2759"/>
<dbReference type="SUPFAM" id="SSF54695">
    <property type="entry name" value="POZ domain"/>
    <property type="match status" value="1"/>
</dbReference>
<evidence type="ECO:0000259" key="1">
    <source>
        <dbReference type="PROSITE" id="PS50097"/>
    </source>
</evidence>
<feature type="domain" description="BTB" evidence="1">
    <location>
        <begin position="28"/>
        <end position="87"/>
    </location>
</feature>
<keyword evidence="3" id="KW-1185">Reference proteome</keyword>
<dbReference type="PROSITE" id="PS50097">
    <property type="entry name" value="BTB"/>
    <property type="match status" value="1"/>
</dbReference>
<dbReference type="Pfam" id="PF00651">
    <property type="entry name" value="BTB"/>
    <property type="match status" value="1"/>
</dbReference>
<dbReference type="KEGG" id="pco:PHACADRAFT_171992"/>
<evidence type="ECO:0000313" key="2">
    <source>
        <dbReference type="EMBL" id="EKM56259.1"/>
    </source>
</evidence>
<accession>K5WB99</accession>
<dbReference type="InParanoid" id="K5WB99"/>
<dbReference type="GeneID" id="18909573"/>
<organism evidence="2 3">
    <name type="scientific">Phanerochaete carnosa (strain HHB-10118-sp)</name>
    <name type="common">White-rot fungus</name>
    <name type="synonym">Peniophora carnosa</name>
    <dbReference type="NCBI Taxonomy" id="650164"/>
    <lineage>
        <taxon>Eukaryota</taxon>
        <taxon>Fungi</taxon>
        <taxon>Dikarya</taxon>
        <taxon>Basidiomycota</taxon>
        <taxon>Agaricomycotina</taxon>
        <taxon>Agaricomycetes</taxon>
        <taxon>Polyporales</taxon>
        <taxon>Phanerochaetaceae</taxon>
        <taxon>Phanerochaete</taxon>
    </lineage>
</organism>
<dbReference type="STRING" id="650164.K5WB99"/>
<sequence>MAPKRKRSPSIVFVRHIRTAPAPFNEPADFIIRTAQDMQYHVSAAILSFASPYFRDLSLDPPNRRGPFIFDVPESDATIETILRFVYPVADPVLHELDDVSEAYTAATKYELEYAVAALRKMFSLLRFLEHEPVRVYAIARRFSLTDDANPAADFACKSAQAEWPICEEFAHAPAMAYQDLVLYHRRRTTATAEVLKKTQPFAEYKICLECYLDMPNSDGSWSYLGHIKPLLAQASLRDDIFSTAYIVRNLVKTLCDSCTMKLVKASGPGGAIDSLKAEICVVPLRAVEGARCDTDDVF</sequence>
<name>K5WB99_PHACS</name>
<dbReference type="SMART" id="SM00225">
    <property type="entry name" value="BTB"/>
    <property type="match status" value="1"/>
</dbReference>
<dbReference type="InterPro" id="IPR011333">
    <property type="entry name" value="SKP1/BTB/POZ_sf"/>
</dbReference>
<protein>
    <recommendedName>
        <fullName evidence="1">BTB domain-containing protein</fullName>
    </recommendedName>
</protein>
<dbReference type="RefSeq" id="XP_007394114.1">
    <property type="nucleotide sequence ID" value="XM_007394052.1"/>
</dbReference>
<dbReference type="Proteomes" id="UP000008370">
    <property type="component" value="Unassembled WGS sequence"/>
</dbReference>
<dbReference type="HOGENOM" id="CLU_052397_0_2_1"/>
<dbReference type="CDD" id="cd18186">
    <property type="entry name" value="BTB_POZ_ZBTB_KLHL-like"/>
    <property type="match status" value="1"/>
</dbReference>
<evidence type="ECO:0000313" key="3">
    <source>
        <dbReference type="Proteomes" id="UP000008370"/>
    </source>
</evidence>
<gene>
    <name evidence="2" type="ORF">PHACADRAFT_171992</name>
</gene>